<comment type="caution">
    <text evidence="2">The sequence shown here is derived from an EMBL/GenBank/DDBJ whole genome shotgun (WGS) entry which is preliminary data.</text>
</comment>
<evidence type="ECO:0000313" key="2">
    <source>
        <dbReference type="EMBL" id="MDE5420139.1"/>
    </source>
</evidence>
<sequence>MSIYPNPTKGKLVIDLRNNFNHVSTLQLKLLDSSGKLILCKKLEPITTLDLSSYPSGLYFIHFINLNEAVSFKIVKQ</sequence>
<keyword evidence="3" id="KW-1185">Reference proteome</keyword>
<dbReference type="EMBL" id="JAKJSC010000008">
    <property type="protein sequence ID" value="MDE5420139.1"/>
    <property type="molecule type" value="Genomic_DNA"/>
</dbReference>
<proteinExistence type="predicted"/>
<accession>A0ABT5VXJ7</accession>
<organism evidence="2 3">
    <name type="scientific">Paralabilibaculum antarcticum</name>
    <dbReference type="NCBI Taxonomy" id="2912572"/>
    <lineage>
        <taxon>Bacteria</taxon>
        <taxon>Pseudomonadati</taxon>
        <taxon>Bacteroidota</taxon>
        <taxon>Bacteroidia</taxon>
        <taxon>Marinilabiliales</taxon>
        <taxon>Marinifilaceae</taxon>
        <taxon>Paralabilibaculum</taxon>
    </lineage>
</organism>
<dbReference type="Proteomes" id="UP001528920">
    <property type="component" value="Unassembled WGS sequence"/>
</dbReference>
<gene>
    <name evidence="2" type="ORF">L3049_19280</name>
</gene>
<name>A0ABT5VXJ7_9BACT</name>
<reference evidence="2 3" key="1">
    <citation type="submission" date="2022-01" db="EMBL/GenBank/DDBJ databases">
        <title>Labilibaculum sp. nov, a marine bacterium isolated from Antarctica.</title>
        <authorList>
            <person name="Dai W."/>
        </authorList>
    </citation>
    <scope>NUCLEOTIDE SEQUENCE [LARGE SCALE GENOMIC DNA]</scope>
    <source>
        <strain evidence="2 3">DW002</strain>
    </source>
</reference>
<feature type="domain" description="Secretion system C-terminal sorting" evidence="1">
    <location>
        <begin position="3"/>
        <end position="74"/>
    </location>
</feature>
<dbReference type="Pfam" id="PF18962">
    <property type="entry name" value="Por_Secre_tail"/>
    <property type="match status" value="1"/>
</dbReference>
<evidence type="ECO:0000313" key="3">
    <source>
        <dbReference type="Proteomes" id="UP001528920"/>
    </source>
</evidence>
<protein>
    <submittedName>
        <fullName evidence="2">T9SS type A sorting domain-containing protein</fullName>
    </submittedName>
</protein>
<evidence type="ECO:0000259" key="1">
    <source>
        <dbReference type="Pfam" id="PF18962"/>
    </source>
</evidence>
<dbReference type="NCBIfam" id="TIGR04183">
    <property type="entry name" value="Por_Secre_tail"/>
    <property type="match status" value="1"/>
</dbReference>
<dbReference type="InterPro" id="IPR026444">
    <property type="entry name" value="Secre_tail"/>
</dbReference>